<evidence type="ECO:0000313" key="2">
    <source>
        <dbReference type="Proteomes" id="UP001062846"/>
    </source>
</evidence>
<reference evidence="1" key="1">
    <citation type="submission" date="2022-02" db="EMBL/GenBank/DDBJ databases">
        <title>Plant Genome Project.</title>
        <authorList>
            <person name="Zhang R.-G."/>
        </authorList>
    </citation>
    <scope>NUCLEOTIDE SEQUENCE</scope>
    <source>
        <strain evidence="1">AT1</strain>
    </source>
</reference>
<keyword evidence="2" id="KW-1185">Reference proteome</keyword>
<gene>
    <name evidence="1" type="ORF">RHMOL_Rhmol02G0242100</name>
</gene>
<evidence type="ECO:0000313" key="1">
    <source>
        <dbReference type="EMBL" id="KAI8568965.1"/>
    </source>
</evidence>
<comment type="caution">
    <text evidence="1">The sequence shown here is derived from an EMBL/GenBank/DDBJ whole genome shotgun (WGS) entry which is preliminary data.</text>
</comment>
<protein>
    <submittedName>
        <fullName evidence="1">Uncharacterized protein</fullName>
    </submittedName>
</protein>
<dbReference type="EMBL" id="CM046389">
    <property type="protein sequence ID" value="KAI8568965.1"/>
    <property type="molecule type" value="Genomic_DNA"/>
</dbReference>
<sequence>MCTKTFEQIGGIWGHFIKVDEATLKDLALEKGRILIATEEIQPVNRWIQMEVEGIVYNVKVSEDSTFVNPDEVETFVGTRFQKISSTEDAMEMAAKAGEEDDDDVERPVVKVTNRNEVVGEGQVTSYQ</sequence>
<organism evidence="1 2">
    <name type="scientific">Rhododendron molle</name>
    <name type="common">Chinese azalea</name>
    <name type="synonym">Azalea mollis</name>
    <dbReference type="NCBI Taxonomy" id="49168"/>
    <lineage>
        <taxon>Eukaryota</taxon>
        <taxon>Viridiplantae</taxon>
        <taxon>Streptophyta</taxon>
        <taxon>Embryophyta</taxon>
        <taxon>Tracheophyta</taxon>
        <taxon>Spermatophyta</taxon>
        <taxon>Magnoliopsida</taxon>
        <taxon>eudicotyledons</taxon>
        <taxon>Gunneridae</taxon>
        <taxon>Pentapetalae</taxon>
        <taxon>asterids</taxon>
        <taxon>Ericales</taxon>
        <taxon>Ericaceae</taxon>
        <taxon>Ericoideae</taxon>
        <taxon>Rhodoreae</taxon>
        <taxon>Rhododendron</taxon>
    </lineage>
</organism>
<accession>A0ACC0PU06</accession>
<name>A0ACC0PU06_RHOML</name>
<dbReference type="Proteomes" id="UP001062846">
    <property type="component" value="Chromosome 2"/>
</dbReference>
<proteinExistence type="predicted"/>